<sequence length="272" mass="31510">MLRCVARFANTRSLTEHCGWKVQIALCVDRQPTEYVESPKERAFREFYEAWSTVTRNQVKVPRLSTIESKITHKITPSKEQRVLKSDVDTEPSVETSGELDALLASEIQLLPTRRRAKKGDQEVKKVEKVNVDGDVRNVERLPKKWLFYAVKHKVDGWKLPTTDLYHGDGLRQTLERICKEQIGESYSPYFLGYAPFLHRTYTFQSSETQKEIKGNKVFYFRARHLPGTDLETLTEQGDIIDYAWCTLDELADKVNDHKLIQALPLVNYGEE</sequence>
<dbReference type="AlphaFoldDB" id="A0A9W5T9M6"/>
<dbReference type="EMBL" id="BLIY01000006">
    <property type="protein sequence ID" value="GFE53316.1"/>
    <property type="molecule type" value="Genomic_DNA"/>
</dbReference>
<reference evidence="2" key="1">
    <citation type="submission" date="2019-12" db="EMBL/GenBank/DDBJ databases">
        <title>Genome sequence of Babesia ovis.</title>
        <authorList>
            <person name="Yamagishi J."/>
            <person name="Sevinc F."/>
            <person name="Xuan X."/>
        </authorList>
    </citation>
    <scope>NUCLEOTIDE SEQUENCE</scope>
    <source>
        <strain evidence="2">Selcuk</strain>
    </source>
</reference>
<dbReference type="PANTHER" id="PTHR13124">
    <property type="entry name" value="39S RIBOSOMAL PROTEIN L46, MITOCHONDRIAL PRECURSOR-RELATED"/>
    <property type="match status" value="1"/>
</dbReference>
<comment type="caution">
    <text evidence="2">The sequence shown here is derived from an EMBL/GenBank/DDBJ whole genome shotgun (WGS) entry which is preliminary data.</text>
</comment>
<name>A0A9W5T9M6_BABOV</name>
<keyword evidence="2" id="KW-0689">Ribosomal protein</keyword>
<evidence type="ECO:0000313" key="2">
    <source>
        <dbReference type="EMBL" id="GFE53316.1"/>
    </source>
</evidence>
<dbReference type="Pfam" id="PF00293">
    <property type="entry name" value="NUDIX"/>
    <property type="match status" value="1"/>
</dbReference>
<keyword evidence="2" id="KW-0687">Ribonucleoprotein</keyword>
<dbReference type="GO" id="GO:0005762">
    <property type="term" value="C:mitochondrial large ribosomal subunit"/>
    <property type="evidence" value="ECO:0007669"/>
    <property type="project" value="TreeGrafter"/>
</dbReference>
<dbReference type="InterPro" id="IPR040008">
    <property type="entry name" value="Ribosomal_mL46"/>
</dbReference>
<dbReference type="GO" id="GO:0003735">
    <property type="term" value="F:structural constituent of ribosome"/>
    <property type="evidence" value="ECO:0007669"/>
    <property type="project" value="InterPro"/>
</dbReference>
<keyword evidence="3" id="KW-1185">Reference proteome</keyword>
<dbReference type="PANTHER" id="PTHR13124:SF12">
    <property type="entry name" value="LARGE RIBOSOMAL SUBUNIT PROTEIN ML46"/>
    <property type="match status" value="1"/>
</dbReference>
<dbReference type="Proteomes" id="UP001057455">
    <property type="component" value="Unassembled WGS sequence"/>
</dbReference>
<dbReference type="InterPro" id="IPR015797">
    <property type="entry name" value="NUDIX_hydrolase-like_dom_sf"/>
</dbReference>
<protein>
    <submittedName>
        <fullName evidence="2">Ribosomal protein L46, putative</fullName>
    </submittedName>
</protein>
<evidence type="ECO:0000313" key="3">
    <source>
        <dbReference type="Proteomes" id="UP001057455"/>
    </source>
</evidence>
<dbReference type="InterPro" id="IPR000086">
    <property type="entry name" value="NUDIX_hydrolase_dom"/>
</dbReference>
<evidence type="ECO:0000259" key="1">
    <source>
        <dbReference type="PROSITE" id="PS51462"/>
    </source>
</evidence>
<dbReference type="PROSITE" id="PS51462">
    <property type="entry name" value="NUDIX"/>
    <property type="match status" value="1"/>
</dbReference>
<gene>
    <name evidence="2" type="ORF">BaOVIS_007200</name>
</gene>
<dbReference type="OrthoDB" id="414075at2759"/>
<dbReference type="SUPFAM" id="SSF55811">
    <property type="entry name" value="Nudix"/>
    <property type="match status" value="1"/>
</dbReference>
<accession>A0A9W5T9M6</accession>
<feature type="domain" description="Nudix hydrolase" evidence="1">
    <location>
        <begin position="92"/>
        <end position="268"/>
    </location>
</feature>
<organism evidence="2 3">
    <name type="scientific">Babesia ovis</name>
    <dbReference type="NCBI Taxonomy" id="5869"/>
    <lineage>
        <taxon>Eukaryota</taxon>
        <taxon>Sar</taxon>
        <taxon>Alveolata</taxon>
        <taxon>Apicomplexa</taxon>
        <taxon>Aconoidasida</taxon>
        <taxon>Piroplasmida</taxon>
        <taxon>Babesiidae</taxon>
        <taxon>Babesia</taxon>
    </lineage>
</organism>
<dbReference type="Gene3D" id="3.90.79.10">
    <property type="entry name" value="Nucleoside Triphosphate Pyrophosphohydrolase"/>
    <property type="match status" value="1"/>
</dbReference>
<proteinExistence type="predicted"/>